<accession>A0ABY5H7L0</accession>
<dbReference type="Proteomes" id="UP001059672">
    <property type="component" value="Chromosome"/>
</dbReference>
<keyword evidence="3" id="KW-1185">Reference proteome</keyword>
<name>A0ABY5H7L0_9PSED</name>
<sequence length="182" mass="19821">MSQSRVQPMQAPYAEDIQAAFDSIMPPGVPPLKLFRSLAHNPRVLRRMLAGGLLDRGSIGLRERELLILRATARCGAEYEWGVHVAAFNGKAGFSQAQLADTCAAQPDAGLWTASELTLLALADSLHASADVDDALWLRLSEHFRPEQLIECLLLVGLYHAVSFVANGLRVEHEPGAPRFPA</sequence>
<dbReference type="EMBL" id="CP073346">
    <property type="protein sequence ID" value="UTW08307.1"/>
    <property type="molecule type" value="Genomic_DNA"/>
</dbReference>
<dbReference type="Gene3D" id="1.20.1290.10">
    <property type="entry name" value="AhpD-like"/>
    <property type="match status" value="1"/>
</dbReference>
<proteinExistence type="predicted"/>
<protein>
    <submittedName>
        <fullName evidence="2">Carboxymuconolactone decarboxylase family protein</fullName>
    </submittedName>
</protein>
<evidence type="ECO:0000259" key="1">
    <source>
        <dbReference type="Pfam" id="PF02627"/>
    </source>
</evidence>
<evidence type="ECO:0000313" key="3">
    <source>
        <dbReference type="Proteomes" id="UP001059672"/>
    </source>
</evidence>
<organism evidence="2 3">
    <name type="scientific">Pseudomonas benzenivorans</name>
    <dbReference type="NCBI Taxonomy" id="556533"/>
    <lineage>
        <taxon>Bacteria</taxon>
        <taxon>Pseudomonadati</taxon>
        <taxon>Pseudomonadota</taxon>
        <taxon>Gammaproteobacteria</taxon>
        <taxon>Pseudomonadales</taxon>
        <taxon>Pseudomonadaceae</taxon>
        <taxon>Pseudomonas</taxon>
    </lineage>
</organism>
<dbReference type="PANTHER" id="PTHR34846:SF5">
    <property type="entry name" value="CARBOXYMUCONOLACTONE DECARBOXYLASE-LIKE DOMAIN-CONTAINING PROTEIN"/>
    <property type="match status" value="1"/>
</dbReference>
<dbReference type="InterPro" id="IPR003779">
    <property type="entry name" value="CMD-like"/>
</dbReference>
<dbReference type="InterPro" id="IPR029032">
    <property type="entry name" value="AhpD-like"/>
</dbReference>
<evidence type="ECO:0000313" key="2">
    <source>
        <dbReference type="EMBL" id="UTW08307.1"/>
    </source>
</evidence>
<reference evidence="2" key="1">
    <citation type="submission" date="2021-04" db="EMBL/GenBank/DDBJ databases">
        <title>Oceanospirillales bacteria with DddD are important DMSP degraders in coastal seawater.</title>
        <authorList>
            <person name="Liu J."/>
        </authorList>
    </citation>
    <scope>NUCLEOTIDE SEQUENCE</scope>
    <source>
        <strain evidence="2">D13-4</strain>
    </source>
</reference>
<feature type="domain" description="Carboxymuconolactone decarboxylase-like" evidence="1">
    <location>
        <begin position="49"/>
        <end position="122"/>
    </location>
</feature>
<dbReference type="Pfam" id="PF02627">
    <property type="entry name" value="CMD"/>
    <property type="match status" value="1"/>
</dbReference>
<dbReference type="RefSeq" id="WP_255838932.1">
    <property type="nucleotide sequence ID" value="NZ_CP073346.1"/>
</dbReference>
<gene>
    <name evidence="2" type="ORF">KDW96_02970</name>
</gene>
<dbReference type="PANTHER" id="PTHR34846">
    <property type="entry name" value="4-CARBOXYMUCONOLACTONE DECARBOXYLASE FAMILY PROTEIN (AFU_ORTHOLOGUE AFUA_6G11590)"/>
    <property type="match status" value="1"/>
</dbReference>
<dbReference type="SUPFAM" id="SSF69118">
    <property type="entry name" value="AhpD-like"/>
    <property type="match status" value="1"/>
</dbReference>